<evidence type="ECO:0000313" key="5">
    <source>
        <dbReference type="EMBL" id="QHI73776.1"/>
    </source>
</evidence>
<comment type="similarity">
    <text evidence="1">Belongs to the Mu gp47/PBSX XkdT family.</text>
</comment>
<dbReference type="PANTHER" id="PTHR37829">
    <property type="entry name" value="PHAGE-LIKE ELEMENT PBSX PROTEIN XKDT"/>
    <property type="match status" value="1"/>
</dbReference>
<reference evidence="5 6" key="1">
    <citation type="submission" date="2020-01" db="EMBL/GenBank/DDBJ databases">
        <title>Genomic analysis of Aminipila sp. CBA3637.</title>
        <authorList>
            <person name="Kim Y.B."/>
            <person name="Roh S.W."/>
        </authorList>
    </citation>
    <scope>NUCLEOTIDE SEQUENCE [LARGE SCALE GENOMIC DNA]</scope>
    <source>
        <strain evidence="5 6">CBA3637</strain>
    </source>
</reference>
<accession>A0A6P1MQ46</accession>
<dbReference type="KEGG" id="amic:Ami3637_16540"/>
<evidence type="ECO:0000259" key="4">
    <source>
        <dbReference type="Pfam" id="PF26079"/>
    </source>
</evidence>
<dbReference type="Pfam" id="PF26079">
    <property type="entry name" value="Baseplate_J_C"/>
    <property type="match status" value="1"/>
</dbReference>
<organism evidence="5 6">
    <name type="scientific">Aminipila terrae</name>
    <dbReference type="NCBI Taxonomy" id="2697030"/>
    <lineage>
        <taxon>Bacteria</taxon>
        <taxon>Bacillati</taxon>
        <taxon>Bacillota</taxon>
        <taxon>Clostridia</taxon>
        <taxon>Peptostreptococcales</taxon>
        <taxon>Anaerovoracaceae</taxon>
        <taxon>Aminipila</taxon>
    </lineage>
</organism>
<sequence>MSIIIKNQDNIYTDLLSNIPDDYEKSTGTLTADLAKSNAIEMAKVYEVVGQLIKLVDVDNLAGEELTKYVLQRKGISRKTATYAQVVLNITGTGNVAVGDLFATASNTQFKSLESKAITGNGTIRAQAVVAGATGNVGANTIISMPITITGITAVNNPAASYDGYDEETDNSLKSRYYEALQKPATSGNIYHYLEWAKSINGCGNAKVIPLWNGANTVKIVIINSDMQVASQTIIDAVQNYIDPKGTNNSTWGTGKGEAPIGAYCTVVSAAGVNINISVDATLSSGYTLETVTTNIKNNITAYLKSIAFEQDYVSYAKIGSIILDTEGVKDYTTLTVNGGMTSINVGNEEVAVMGSVVVE</sequence>
<dbReference type="InterPro" id="IPR058530">
    <property type="entry name" value="Baseplate_J-like_C"/>
</dbReference>
<dbReference type="InterPro" id="IPR058531">
    <property type="entry name" value="Baseplate_J_M"/>
</dbReference>
<evidence type="ECO:0000259" key="2">
    <source>
        <dbReference type="Pfam" id="PF04865"/>
    </source>
</evidence>
<keyword evidence="6" id="KW-1185">Reference proteome</keyword>
<evidence type="ECO:0000259" key="3">
    <source>
        <dbReference type="Pfam" id="PF26078"/>
    </source>
</evidence>
<dbReference type="EMBL" id="CP047591">
    <property type="protein sequence ID" value="QHI73776.1"/>
    <property type="molecule type" value="Genomic_DNA"/>
</dbReference>
<dbReference type="InterPro" id="IPR006949">
    <property type="entry name" value="Barrel_Baseplate_J-like"/>
</dbReference>
<dbReference type="RefSeq" id="WP_162363539.1">
    <property type="nucleotide sequence ID" value="NZ_CP047591.1"/>
</dbReference>
<dbReference type="Proteomes" id="UP000463883">
    <property type="component" value="Chromosome"/>
</dbReference>
<dbReference type="Pfam" id="PF26078">
    <property type="entry name" value="Baseplate_J_M"/>
    <property type="match status" value="1"/>
</dbReference>
<gene>
    <name evidence="5" type="ORF">Ami3637_16540</name>
</gene>
<feature type="domain" description="Baseplate J-like C-terminal" evidence="4">
    <location>
        <begin position="275"/>
        <end position="359"/>
    </location>
</feature>
<feature type="domain" description="Baseplate J-like central" evidence="3">
    <location>
        <begin position="185"/>
        <end position="269"/>
    </location>
</feature>
<proteinExistence type="inferred from homology"/>
<dbReference type="Pfam" id="PF04865">
    <property type="entry name" value="Baseplate_J"/>
    <property type="match status" value="1"/>
</dbReference>
<dbReference type="PANTHER" id="PTHR37829:SF3">
    <property type="entry name" value="PROTEIN JAYE-RELATED"/>
    <property type="match status" value="1"/>
</dbReference>
<evidence type="ECO:0000256" key="1">
    <source>
        <dbReference type="ARBA" id="ARBA00038087"/>
    </source>
</evidence>
<name>A0A6P1MQ46_9FIRM</name>
<feature type="domain" description="Baseplate protein J-like barrel" evidence="2">
    <location>
        <begin position="89"/>
        <end position="164"/>
    </location>
</feature>
<protein>
    <submittedName>
        <fullName evidence="5">Baseplate J protein</fullName>
    </submittedName>
</protein>
<dbReference type="InterPro" id="IPR052399">
    <property type="entry name" value="Phage_Baseplate_Assmbl_Protein"/>
</dbReference>
<dbReference type="AlphaFoldDB" id="A0A6P1MQ46"/>
<evidence type="ECO:0000313" key="6">
    <source>
        <dbReference type="Proteomes" id="UP000463883"/>
    </source>
</evidence>